<dbReference type="InterPro" id="IPR050570">
    <property type="entry name" value="Cell_wall_metabolism_enzyme"/>
</dbReference>
<dbReference type="InterPro" id="IPR016047">
    <property type="entry name" value="M23ase_b-sheet_dom"/>
</dbReference>
<feature type="domain" description="M23ase beta-sheet core" evidence="2">
    <location>
        <begin position="340"/>
        <end position="441"/>
    </location>
</feature>
<sequence length="451" mass="46857">MPLDSSQAEPAPTRRSRRLPAAPASVDVPAPAPSRAERRRAVAVESTASVTLPGDAVLIELDLAAPGEETRDSADPVDTVTPEPVAAEDEPALTRRARRARRASVPAVEHLVVDEIPAPAAEATAHDPAAVDPELLESVVDSPAAESLVDADADDAPADADEDEFERAARLFCFTGETPVAAAPSEPASSAPLTITGAHVVPPRGRRSGRSAVTRVATASFSVGVFGIVGLMAVGMTTPAEAVAAASVPTSAVAPANMTVASSAIDRDEIQAYVAPSDAQNDTLQRTESYSTQTIAELASESGIQNFSNFFYNDPNGEIQWPFPVGVPISYGYGMRSGNLHEGLDFVPGDGAPIQAITDGVVRVATSAGGAYGVHVIIDHEIDGQLVSSHYAHMQYDSLQVEVGDTVTAGTIIGLTGNTGRSFGAHLHFEILMNGTTAIDPLPWLREHAGG</sequence>
<name>A0AAJ2HG70_9MICO</name>
<dbReference type="RefSeq" id="WP_310891301.1">
    <property type="nucleotide sequence ID" value="NZ_BAAAGR010000001.1"/>
</dbReference>
<evidence type="ECO:0000313" key="3">
    <source>
        <dbReference type="EMBL" id="MDS0245566.1"/>
    </source>
</evidence>
<feature type="compositionally biased region" description="Low complexity" evidence="1">
    <location>
        <begin position="181"/>
        <end position="192"/>
    </location>
</feature>
<dbReference type="InterPro" id="IPR011055">
    <property type="entry name" value="Dup_hybrid_motif"/>
</dbReference>
<dbReference type="PANTHER" id="PTHR21666">
    <property type="entry name" value="PEPTIDASE-RELATED"/>
    <property type="match status" value="1"/>
</dbReference>
<proteinExistence type="predicted"/>
<dbReference type="AlphaFoldDB" id="A0AAJ2HG70"/>
<evidence type="ECO:0000313" key="4">
    <source>
        <dbReference type="Proteomes" id="UP001183582"/>
    </source>
</evidence>
<feature type="compositionally biased region" description="Low complexity" evidence="1">
    <location>
        <begin position="19"/>
        <end position="29"/>
    </location>
</feature>
<reference evidence="3 4" key="1">
    <citation type="submission" date="2021-06" db="EMBL/GenBank/DDBJ databases">
        <title>Genome-based taxonomic framework of Microbacterium strains isolated from marine environment, the description of four new species and reclassification of four preexisting species.</title>
        <authorList>
            <person name="Lee S.D."/>
            <person name="Kim S.-M."/>
            <person name="Byeon Y.-S."/>
            <person name="Yang H.L."/>
            <person name="Kim I.S."/>
        </authorList>
    </citation>
    <scope>NUCLEOTIDE SEQUENCE [LARGE SCALE GENOMIC DNA]</scope>
    <source>
        <strain evidence="3 4">KACC 20514</strain>
    </source>
</reference>
<dbReference type="GeneID" id="301458179"/>
<evidence type="ECO:0000259" key="2">
    <source>
        <dbReference type="Pfam" id="PF01551"/>
    </source>
</evidence>
<dbReference type="PANTHER" id="PTHR21666:SF270">
    <property type="entry name" value="MUREIN HYDROLASE ACTIVATOR ENVC"/>
    <property type="match status" value="1"/>
</dbReference>
<dbReference type="Pfam" id="PF01551">
    <property type="entry name" value="Peptidase_M23"/>
    <property type="match status" value="1"/>
</dbReference>
<feature type="region of interest" description="Disordered" evidence="1">
    <location>
        <begin position="181"/>
        <end position="208"/>
    </location>
</feature>
<dbReference type="GO" id="GO:0004222">
    <property type="term" value="F:metalloendopeptidase activity"/>
    <property type="evidence" value="ECO:0007669"/>
    <property type="project" value="TreeGrafter"/>
</dbReference>
<dbReference type="EMBL" id="JAHWXH010000001">
    <property type="protein sequence ID" value="MDS0245566.1"/>
    <property type="molecule type" value="Genomic_DNA"/>
</dbReference>
<feature type="region of interest" description="Disordered" evidence="1">
    <location>
        <begin position="63"/>
        <end position="100"/>
    </location>
</feature>
<accession>A0AAJ2HG70</accession>
<gene>
    <name evidence="3" type="ORF">KZC50_08065</name>
</gene>
<dbReference type="Proteomes" id="UP001183582">
    <property type="component" value="Unassembled WGS sequence"/>
</dbReference>
<dbReference type="SUPFAM" id="SSF51261">
    <property type="entry name" value="Duplicated hybrid motif"/>
    <property type="match status" value="1"/>
</dbReference>
<protein>
    <submittedName>
        <fullName evidence="3">Peptidoglycan DD-metalloendopeptidase family protein</fullName>
    </submittedName>
</protein>
<evidence type="ECO:0000256" key="1">
    <source>
        <dbReference type="SAM" id="MobiDB-lite"/>
    </source>
</evidence>
<dbReference type="Gene3D" id="2.70.70.10">
    <property type="entry name" value="Glucose Permease (Domain IIA)"/>
    <property type="match status" value="1"/>
</dbReference>
<organism evidence="3 4">
    <name type="scientific">Microbacterium aurantiacum</name>
    <dbReference type="NCBI Taxonomy" id="162393"/>
    <lineage>
        <taxon>Bacteria</taxon>
        <taxon>Bacillati</taxon>
        <taxon>Actinomycetota</taxon>
        <taxon>Actinomycetes</taxon>
        <taxon>Micrococcales</taxon>
        <taxon>Microbacteriaceae</taxon>
        <taxon>Microbacterium</taxon>
    </lineage>
</organism>
<comment type="caution">
    <text evidence="3">The sequence shown here is derived from an EMBL/GenBank/DDBJ whole genome shotgun (WGS) entry which is preliminary data.</text>
</comment>
<dbReference type="CDD" id="cd12797">
    <property type="entry name" value="M23_peptidase"/>
    <property type="match status" value="1"/>
</dbReference>
<feature type="region of interest" description="Disordered" evidence="1">
    <location>
        <begin position="1"/>
        <end position="40"/>
    </location>
</feature>